<dbReference type="RefSeq" id="WP_136576991.1">
    <property type="nucleotide sequence ID" value="NZ_STFF01000002.1"/>
</dbReference>
<dbReference type="AlphaFoldDB" id="A0A4S8HX41"/>
<dbReference type="Proteomes" id="UP000306918">
    <property type="component" value="Unassembled WGS sequence"/>
</dbReference>
<dbReference type="OrthoDB" id="671186at2"/>
<keyword evidence="2" id="KW-1185">Reference proteome</keyword>
<gene>
    <name evidence="1" type="ORF">FAM09_10230</name>
</gene>
<accession>A0A4S8HX41</accession>
<comment type="caution">
    <text evidence="1">The sequence shown here is derived from an EMBL/GenBank/DDBJ whole genome shotgun (WGS) entry which is preliminary data.</text>
</comment>
<organism evidence="1 2">
    <name type="scientific">Niastella caeni</name>
    <dbReference type="NCBI Taxonomy" id="2569763"/>
    <lineage>
        <taxon>Bacteria</taxon>
        <taxon>Pseudomonadati</taxon>
        <taxon>Bacteroidota</taxon>
        <taxon>Chitinophagia</taxon>
        <taxon>Chitinophagales</taxon>
        <taxon>Chitinophagaceae</taxon>
        <taxon>Niastella</taxon>
    </lineage>
</organism>
<name>A0A4S8HX41_9BACT</name>
<evidence type="ECO:0000313" key="2">
    <source>
        <dbReference type="Proteomes" id="UP000306918"/>
    </source>
</evidence>
<protein>
    <submittedName>
        <fullName evidence="1">Uncharacterized protein</fullName>
    </submittedName>
</protein>
<proteinExistence type="predicted"/>
<dbReference type="EMBL" id="STFF01000002">
    <property type="protein sequence ID" value="THU40237.1"/>
    <property type="molecule type" value="Genomic_DNA"/>
</dbReference>
<reference evidence="1 2" key="1">
    <citation type="submission" date="2019-04" db="EMBL/GenBank/DDBJ databases">
        <title>Niastella caeni sp. nov., isolated from activated sludge.</title>
        <authorList>
            <person name="Sheng M."/>
        </authorList>
    </citation>
    <scope>NUCLEOTIDE SEQUENCE [LARGE SCALE GENOMIC DNA]</scope>
    <source>
        <strain evidence="1 2">HX-2-15</strain>
    </source>
</reference>
<sequence>MISFLVPYLFIVLNHLNINNVPMNEFELPKTWTKDFTITYSFSTTKFKFSYDSCIYTIQPGISVPQTGVFAMTDPDRTEILKMMHELKVNTIKSKKTIAAVSDGWEKSLHFGVYVIEAGTSYTMSDTHKEIFSNACEYLHGFVLMKRSKTK</sequence>
<evidence type="ECO:0000313" key="1">
    <source>
        <dbReference type="EMBL" id="THU40237.1"/>
    </source>
</evidence>